<dbReference type="Gene3D" id="3.40.50.2000">
    <property type="entry name" value="Glycogen Phosphorylase B"/>
    <property type="match status" value="2"/>
</dbReference>
<protein>
    <submittedName>
        <fullName evidence="3">Glycosyl transferase, group 1 family protein</fullName>
    </submittedName>
</protein>
<feature type="domain" description="Glycosyltransferase subfamily 4-like N-terminal" evidence="2">
    <location>
        <begin position="72"/>
        <end position="132"/>
    </location>
</feature>
<dbReference type="OrthoDB" id="6713581at2"/>
<dbReference type="PANTHER" id="PTHR12526:SF630">
    <property type="entry name" value="GLYCOSYLTRANSFERASE"/>
    <property type="match status" value="1"/>
</dbReference>
<name>A0A1D7QRR4_9BACI</name>
<accession>A0A1D7QRR4</accession>
<dbReference type="InterPro" id="IPR028098">
    <property type="entry name" value="Glyco_trans_4-like_N"/>
</dbReference>
<feature type="domain" description="Glycosyl transferase family 1" evidence="1">
    <location>
        <begin position="142"/>
        <end position="277"/>
    </location>
</feature>
<dbReference type="SUPFAM" id="SSF53756">
    <property type="entry name" value="UDP-Glycosyltransferase/glycogen phosphorylase"/>
    <property type="match status" value="1"/>
</dbReference>
<dbReference type="Proteomes" id="UP000094463">
    <property type="component" value="Chromosome"/>
</dbReference>
<dbReference type="AlphaFoldDB" id="A0A1D7QRR4"/>
<dbReference type="EMBL" id="CP012502">
    <property type="protein sequence ID" value="AOM81695.1"/>
    <property type="molecule type" value="Genomic_DNA"/>
</dbReference>
<dbReference type="KEGG" id="bbev:BBEV_0301"/>
<dbReference type="GO" id="GO:0016757">
    <property type="term" value="F:glycosyltransferase activity"/>
    <property type="evidence" value="ECO:0007669"/>
    <property type="project" value="InterPro"/>
</dbReference>
<evidence type="ECO:0000313" key="4">
    <source>
        <dbReference type="Proteomes" id="UP000094463"/>
    </source>
</evidence>
<reference evidence="3 4" key="1">
    <citation type="submission" date="2015-08" db="EMBL/GenBank/DDBJ databases">
        <title>The complete genome sequence of Bacillus beveridgei MLTeJB.</title>
        <authorList>
            <person name="Hanson T.E."/>
            <person name="Mesa C."/>
            <person name="Basesman S.M."/>
            <person name="Oremland R.S."/>
        </authorList>
    </citation>
    <scope>NUCLEOTIDE SEQUENCE [LARGE SCALE GENOMIC DNA]</scope>
    <source>
        <strain evidence="3 4">MLTeJB</strain>
    </source>
</reference>
<dbReference type="CDD" id="cd03801">
    <property type="entry name" value="GT4_PimA-like"/>
    <property type="match status" value="1"/>
</dbReference>
<dbReference type="STRING" id="632773.BBEV_0301"/>
<dbReference type="Pfam" id="PF00534">
    <property type="entry name" value="Glycos_transf_1"/>
    <property type="match status" value="1"/>
</dbReference>
<evidence type="ECO:0000313" key="3">
    <source>
        <dbReference type="EMBL" id="AOM81695.1"/>
    </source>
</evidence>
<dbReference type="PATRIC" id="fig|632773.3.peg.319"/>
<organism evidence="3 4">
    <name type="scientific">Salisediminibacterium beveridgei</name>
    <dbReference type="NCBI Taxonomy" id="632773"/>
    <lineage>
        <taxon>Bacteria</taxon>
        <taxon>Bacillati</taxon>
        <taxon>Bacillota</taxon>
        <taxon>Bacilli</taxon>
        <taxon>Bacillales</taxon>
        <taxon>Bacillaceae</taxon>
        <taxon>Salisediminibacterium</taxon>
    </lineage>
</organism>
<sequence length="320" mass="37155">MKILIAGHDLKFLAFYTAYLETVEQAEVRYDNWEGHNSHDIAGSLEKLKWADIVFCEWGLGNAVFYSEQKRQDQRLIVRLHRQELNTGYLHWVDPQKVDAFICVSPRMRDAFAAQFRIPAGRIRVIPNAVDLNGFTPSKAIGNKTLGMVGYIPKLKRMDKALDILQTLHRAGQEYRLVFKGVHPFDTKWLMKRPDERAYFEEQFDRIEQEGLSEYVSFESFGSMETFYSDKDFILSMSDVEAFHLAVAEGMAAGVMPVICGWRGAEQIYGRDFILSDVEDITAFLQILVEDEDQHQETMKRIVRKFDEKRIIAMMDRLLF</sequence>
<dbReference type="InterPro" id="IPR001296">
    <property type="entry name" value="Glyco_trans_1"/>
</dbReference>
<keyword evidence="4" id="KW-1185">Reference proteome</keyword>
<evidence type="ECO:0000259" key="2">
    <source>
        <dbReference type="Pfam" id="PF13439"/>
    </source>
</evidence>
<dbReference type="RefSeq" id="WP_069363844.1">
    <property type="nucleotide sequence ID" value="NZ_CP012502.1"/>
</dbReference>
<evidence type="ECO:0000259" key="1">
    <source>
        <dbReference type="Pfam" id="PF00534"/>
    </source>
</evidence>
<dbReference type="PANTHER" id="PTHR12526">
    <property type="entry name" value="GLYCOSYLTRANSFERASE"/>
    <property type="match status" value="1"/>
</dbReference>
<proteinExistence type="predicted"/>
<dbReference type="Pfam" id="PF13439">
    <property type="entry name" value="Glyco_transf_4"/>
    <property type="match status" value="1"/>
</dbReference>
<keyword evidence="3" id="KW-0808">Transferase</keyword>
<gene>
    <name evidence="3" type="ORF">BBEV_0301</name>
</gene>